<dbReference type="SUPFAM" id="SSF88659">
    <property type="entry name" value="Sigma3 and sigma4 domains of RNA polymerase sigma factors"/>
    <property type="match status" value="1"/>
</dbReference>
<gene>
    <name evidence="8" type="ORF">D3P08_03055</name>
</gene>
<comment type="similarity">
    <text evidence="1">Belongs to the sigma-70 factor family. ECF subfamily.</text>
</comment>
<dbReference type="InterPro" id="IPR013325">
    <property type="entry name" value="RNA_pol_sigma_r2"/>
</dbReference>
<reference evidence="8 9" key="1">
    <citation type="submission" date="2018-09" db="EMBL/GenBank/DDBJ databases">
        <title>Paenibacillus aracenensis nov. sp. isolated from a cave in southern Spain.</title>
        <authorList>
            <person name="Jurado V."/>
            <person name="Gutierrez-Patricio S."/>
            <person name="Gonzalez-Pimentel J.L."/>
            <person name="Miller A.Z."/>
            <person name="Laiz L."/>
            <person name="Saiz-Jimenez C."/>
        </authorList>
    </citation>
    <scope>NUCLEOTIDE SEQUENCE [LARGE SCALE GENOMIC DNA]</scope>
    <source>
        <strain evidence="8 9">DSM 22867</strain>
    </source>
</reference>
<dbReference type="InterPro" id="IPR036388">
    <property type="entry name" value="WH-like_DNA-bd_sf"/>
</dbReference>
<dbReference type="PANTHER" id="PTHR43133:SF8">
    <property type="entry name" value="RNA POLYMERASE SIGMA FACTOR HI_1459-RELATED"/>
    <property type="match status" value="1"/>
</dbReference>
<dbReference type="Pfam" id="PF04542">
    <property type="entry name" value="Sigma70_r2"/>
    <property type="match status" value="1"/>
</dbReference>
<dbReference type="SUPFAM" id="SSF88946">
    <property type="entry name" value="Sigma2 domain of RNA polymerase sigma factors"/>
    <property type="match status" value="1"/>
</dbReference>
<evidence type="ECO:0000259" key="6">
    <source>
        <dbReference type="Pfam" id="PF04542"/>
    </source>
</evidence>
<keyword evidence="4" id="KW-0238">DNA-binding</keyword>
<dbReference type="EMBL" id="QXQA01000001">
    <property type="protein sequence ID" value="RIX60550.1"/>
    <property type="molecule type" value="Genomic_DNA"/>
</dbReference>
<dbReference type="InterPro" id="IPR014284">
    <property type="entry name" value="RNA_pol_sigma-70_dom"/>
</dbReference>
<evidence type="ECO:0000256" key="5">
    <source>
        <dbReference type="ARBA" id="ARBA00023163"/>
    </source>
</evidence>
<evidence type="ECO:0000256" key="1">
    <source>
        <dbReference type="ARBA" id="ARBA00010641"/>
    </source>
</evidence>
<dbReference type="CDD" id="cd06171">
    <property type="entry name" value="Sigma70_r4"/>
    <property type="match status" value="1"/>
</dbReference>
<feature type="domain" description="RNA polymerase sigma factor 70 region 4 type 2" evidence="7">
    <location>
        <begin position="102"/>
        <end position="154"/>
    </location>
</feature>
<dbReference type="NCBIfam" id="TIGR02937">
    <property type="entry name" value="sigma70-ECF"/>
    <property type="match status" value="1"/>
</dbReference>
<keyword evidence="3" id="KW-0731">Sigma factor</keyword>
<keyword evidence="5" id="KW-0804">Transcription</keyword>
<dbReference type="RefSeq" id="WP_119597926.1">
    <property type="nucleotide sequence ID" value="NZ_QXQA01000001.1"/>
</dbReference>
<keyword evidence="9" id="KW-1185">Reference proteome</keyword>
<dbReference type="PANTHER" id="PTHR43133">
    <property type="entry name" value="RNA POLYMERASE ECF-TYPE SIGMA FACTO"/>
    <property type="match status" value="1"/>
</dbReference>
<dbReference type="OrthoDB" id="2381154at2"/>
<dbReference type="Gene3D" id="1.10.10.10">
    <property type="entry name" value="Winged helix-like DNA-binding domain superfamily/Winged helix DNA-binding domain"/>
    <property type="match status" value="1"/>
</dbReference>
<dbReference type="Pfam" id="PF08281">
    <property type="entry name" value="Sigma70_r4_2"/>
    <property type="match status" value="1"/>
</dbReference>
<feature type="domain" description="RNA polymerase sigma-70 region 2" evidence="6">
    <location>
        <begin position="13"/>
        <end position="76"/>
    </location>
</feature>
<dbReference type="GO" id="GO:0003677">
    <property type="term" value="F:DNA binding"/>
    <property type="evidence" value="ECO:0007669"/>
    <property type="project" value="UniProtKB-KW"/>
</dbReference>
<dbReference type="Proteomes" id="UP000266482">
    <property type="component" value="Unassembled WGS sequence"/>
</dbReference>
<dbReference type="InterPro" id="IPR013324">
    <property type="entry name" value="RNA_pol_sigma_r3/r4-like"/>
</dbReference>
<accession>A0A3A1VSR8</accession>
<evidence type="ECO:0000256" key="3">
    <source>
        <dbReference type="ARBA" id="ARBA00023082"/>
    </source>
</evidence>
<evidence type="ECO:0000256" key="2">
    <source>
        <dbReference type="ARBA" id="ARBA00023015"/>
    </source>
</evidence>
<dbReference type="AlphaFoldDB" id="A0A3A1VSR8"/>
<dbReference type="GO" id="GO:0006352">
    <property type="term" value="P:DNA-templated transcription initiation"/>
    <property type="evidence" value="ECO:0007669"/>
    <property type="project" value="InterPro"/>
</dbReference>
<sequence length="243" mass="27632">MHVLSGLPELNWEELQSSLYRYCLALTRSEWEAQDLTQTAWTKTLSRLKKNGHANPEALLLRTAKNAWIDSCRRKAAYHELLEGMLRFDADHSGHARFDLEQMLEALIKRLSPLQRTVFILREAFGYSIAETASGLGTTDGAVKAALHRARQAMGRIRKDLELAETAAPGSRRNKESDEKKEDLLREAAEAFREGRVQELVMLIYEGYRWQNIVYAVGSFQTPTFHKTGHSFTTSSCLMRMAA</sequence>
<keyword evidence="2" id="KW-0805">Transcription regulation</keyword>
<dbReference type="Gene3D" id="1.10.1740.10">
    <property type="match status" value="1"/>
</dbReference>
<dbReference type="GO" id="GO:0016987">
    <property type="term" value="F:sigma factor activity"/>
    <property type="evidence" value="ECO:0007669"/>
    <property type="project" value="UniProtKB-KW"/>
</dbReference>
<dbReference type="InterPro" id="IPR039425">
    <property type="entry name" value="RNA_pol_sigma-70-like"/>
</dbReference>
<name>A0A3A1VSR8_9BACL</name>
<evidence type="ECO:0000259" key="7">
    <source>
        <dbReference type="Pfam" id="PF08281"/>
    </source>
</evidence>
<comment type="caution">
    <text evidence="8">The sequence shown here is derived from an EMBL/GenBank/DDBJ whole genome shotgun (WGS) entry which is preliminary data.</text>
</comment>
<protein>
    <submittedName>
        <fullName evidence="8">RNA polymerase sigma factor</fullName>
    </submittedName>
</protein>
<evidence type="ECO:0000313" key="9">
    <source>
        <dbReference type="Proteomes" id="UP000266482"/>
    </source>
</evidence>
<evidence type="ECO:0000256" key="4">
    <source>
        <dbReference type="ARBA" id="ARBA00023125"/>
    </source>
</evidence>
<evidence type="ECO:0000313" key="8">
    <source>
        <dbReference type="EMBL" id="RIX60550.1"/>
    </source>
</evidence>
<dbReference type="InterPro" id="IPR013249">
    <property type="entry name" value="RNA_pol_sigma70_r4_t2"/>
</dbReference>
<proteinExistence type="inferred from homology"/>
<dbReference type="InterPro" id="IPR007627">
    <property type="entry name" value="RNA_pol_sigma70_r2"/>
</dbReference>
<organism evidence="8 9">
    <name type="scientific">Paenibacillus nanensis</name>
    <dbReference type="NCBI Taxonomy" id="393251"/>
    <lineage>
        <taxon>Bacteria</taxon>
        <taxon>Bacillati</taxon>
        <taxon>Bacillota</taxon>
        <taxon>Bacilli</taxon>
        <taxon>Bacillales</taxon>
        <taxon>Paenibacillaceae</taxon>
        <taxon>Paenibacillus</taxon>
    </lineage>
</organism>